<dbReference type="Pfam" id="PF22669">
    <property type="entry name" value="Exo_endo_phos2"/>
    <property type="match status" value="1"/>
</dbReference>
<dbReference type="FunFam" id="3.60.10.10:FF:000140">
    <property type="entry name" value="Protein CBR-OCRL-1"/>
    <property type="match status" value="1"/>
</dbReference>
<feature type="domain" description="Rho-GAP" evidence="5">
    <location>
        <begin position="565"/>
        <end position="742"/>
    </location>
</feature>
<dbReference type="FunFam" id="2.60.40.10:FF:000132">
    <property type="entry name" value="Inositol polyphosphate 5-phosphatase OCRL-1 isoform b"/>
    <property type="match status" value="1"/>
</dbReference>
<dbReference type="SUPFAM" id="SSF48350">
    <property type="entry name" value="GTPase activation domain, GAP"/>
    <property type="match status" value="1"/>
</dbReference>
<evidence type="ECO:0000256" key="4">
    <source>
        <dbReference type="ARBA" id="ARBA00023329"/>
    </source>
</evidence>
<dbReference type="GO" id="GO:0016791">
    <property type="term" value="F:phosphatase activity"/>
    <property type="evidence" value="ECO:0007669"/>
    <property type="project" value="InterPro"/>
</dbReference>
<sequence>MEYGVQYGVCTLKDQQRKRNAVTRLFRNKSTMATTTFYTKQRCNWIEGRDAKVDEVMREWMHKFCTLQDVKICVSTFNVNGKSPQSVFPTWFSQNKEDIAEFYAVGLQEMDLSVGTYIIDNTKKMEGWVDAIHCSLPGGRTHFNVVGSMRLVGIFVIVFQAAHSKVRVSDVNVKYVATGISVLVNKLGNKGGTAISMKMNDTWVCFVNAHFAAGNNELERRNQDFRDIYNGVVFYPRSQQDGLRDRPLEVPVMCLYDHDVVFWFGDLNYRLNTDIYGISNDEVRRIASSEKFGDLFQYCQLQEQMARGTVFKDFQEPKVLPFRPTYKYDCGTNTWDTSEKGRVPAWTDRILTYKKYPQVGLELIRPMESVETITISDHKPVRALFNLKVKKINESGANSVYEEAIRESDRRANEELPQVQLSLNEVDFGIVNYLEPKTRSVIVQNVGKSKVRFSFKVRPNAQNNQEICEKWLMVTPTHYQIPQGSSMEISLTVSISTDIVRRIQDILRNGQLQEILVLHLENGRDYFIPVTAVYNNSCFGSTLEKLLSARPKKEVNLIDFDDLESSLSDNCPPNVPRVIYRLVMALRARGAVQLNIEEEQDNEVFNRIRQALETGHPDDMSQIASSYMLYSALIRLLDSLDEPIILEGMFKIIHKEMIRYRTDARQLWTVVRSSLPKPNQAVLELICLMLREFFSQKYELRVSDQLSLWGTVMFRHDITEEKTHGMFATVLQTMCDYAADVALG</sequence>
<keyword evidence="3" id="KW-0967">Endosome</keyword>
<name>A0AAE9DUW1_CAEBR</name>
<dbReference type="SUPFAM" id="SSF56219">
    <property type="entry name" value="DNase I-like"/>
    <property type="match status" value="1"/>
</dbReference>
<dbReference type="GO" id="GO:0030670">
    <property type="term" value="C:phagocytic vesicle membrane"/>
    <property type="evidence" value="ECO:0007669"/>
    <property type="project" value="UniProtKB-SubCell"/>
</dbReference>
<dbReference type="InterPro" id="IPR000198">
    <property type="entry name" value="RhoGAP_dom"/>
</dbReference>
<dbReference type="InterPro" id="IPR008936">
    <property type="entry name" value="Rho_GTPase_activation_prot"/>
</dbReference>
<gene>
    <name evidence="6" type="ORF">L3Y34_014829</name>
</gene>
<dbReference type="SMART" id="SM00324">
    <property type="entry name" value="RhoGAP"/>
    <property type="match status" value="1"/>
</dbReference>
<evidence type="ECO:0000259" key="5">
    <source>
        <dbReference type="PROSITE" id="PS50238"/>
    </source>
</evidence>
<dbReference type="EMBL" id="CP090891">
    <property type="protein sequence ID" value="ULU10857.1"/>
    <property type="molecule type" value="Genomic_DNA"/>
</dbReference>
<dbReference type="InterPro" id="IPR048869">
    <property type="entry name" value="OCRL-1_2_ASH"/>
</dbReference>
<dbReference type="Proteomes" id="UP000827892">
    <property type="component" value="Chromosome I"/>
</dbReference>
<evidence type="ECO:0000256" key="3">
    <source>
        <dbReference type="ARBA" id="ARBA00022753"/>
    </source>
</evidence>
<organism evidence="6 7">
    <name type="scientific">Caenorhabditis briggsae</name>
    <dbReference type="NCBI Taxonomy" id="6238"/>
    <lineage>
        <taxon>Eukaryota</taxon>
        <taxon>Metazoa</taxon>
        <taxon>Ecdysozoa</taxon>
        <taxon>Nematoda</taxon>
        <taxon>Chromadorea</taxon>
        <taxon>Rhabditida</taxon>
        <taxon>Rhabditina</taxon>
        <taxon>Rhabditomorpha</taxon>
        <taxon>Rhabditoidea</taxon>
        <taxon>Rhabditidae</taxon>
        <taxon>Peloderinae</taxon>
        <taxon>Caenorhabditis</taxon>
    </lineage>
</organism>
<dbReference type="Pfam" id="PF21310">
    <property type="entry name" value="OCRL-like_ASH"/>
    <property type="match status" value="1"/>
</dbReference>
<dbReference type="Gene3D" id="2.60.40.10">
    <property type="entry name" value="Immunoglobulins"/>
    <property type="match status" value="1"/>
</dbReference>
<dbReference type="InterPro" id="IPR000300">
    <property type="entry name" value="IPPc"/>
</dbReference>
<dbReference type="Gene3D" id="3.60.10.10">
    <property type="entry name" value="Endonuclease/exonuclease/phosphatase"/>
    <property type="match status" value="1"/>
</dbReference>
<dbReference type="PANTHER" id="PTHR11200:SF300">
    <property type="entry name" value="TYPE II INOSITOL 1,4,5-TRISPHOSPHATE 5-PHOSPHATASE"/>
    <property type="match status" value="1"/>
</dbReference>
<dbReference type="CDD" id="cd04380">
    <property type="entry name" value="RhoGAP_OCRL1"/>
    <property type="match status" value="1"/>
</dbReference>
<accession>A0AAE9DUW1</accession>
<reference evidence="6 7" key="1">
    <citation type="submission" date="2022-05" db="EMBL/GenBank/DDBJ databases">
        <title>Chromosome-level reference genomes for two strains of Caenorhabditis briggsae: an improved platform for comparative genomics.</title>
        <authorList>
            <person name="Stevens L."/>
            <person name="Andersen E.C."/>
        </authorList>
    </citation>
    <scope>NUCLEOTIDE SEQUENCE [LARGE SCALE GENOMIC DNA]</scope>
    <source>
        <strain evidence="6">QX1410_ONT</strain>
        <tissue evidence="6">Whole-organism</tissue>
    </source>
</reference>
<keyword evidence="4" id="KW-0968">Cytoplasmic vesicle</keyword>
<evidence type="ECO:0000256" key="1">
    <source>
        <dbReference type="ARBA" id="ARBA00004146"/>
    </source>
</evidence>
<comment type="subcellular location">
    <subcellularLocation>
        <location evidence="2">Cytoplasmic vesicle</location>
        <location evidence="2">Phagosome membrane</location>
    </subcellularLocation>
    <subcellularLocation>
        <location evidence="1">Early endosome membrane</location>
    </subcellularLocation>
</comment>
<dbReference type="InterPro" id="IPR013783">
    <property type="entry name" value="Ig-like_fold"/>
</dbReference>
<dbReference type="Gene3D" id="1.10.555.10">
    <property type="entry name" value="Rho GTPase activation protein"/>
    <property type="match status" value="1"/>
</dbReference>
<dbReference type="GO" id="GO:0031901">
    <property type="term" value="C:early endosome membrane"/>
    <property type="evidence" value="ECO:0007669"/>
    <property type="project" value="UniProtKB-SubCell"/>
</dbReference>
<dbReference type="InterPro" id="IPR047078">
    <property type="entry name" value="RhoGAP_OCRL1"/>
</dbReference>
<dbReference type="CDD" id="cd09074">
    <property type="entry name" value="INPP5c"/>
    <property type="match status" value="1"/>
</dbReference>
<dbReference type="GO" id="GO:0046856">
    <property type="term" value="P:phosphatidylinositol dephosphorylation"/>
    <property type="evidence" value="ECO:0007669"/>
    <property type="project" value="InterPro"/>
</dbReference>
<dbReference type="SMART" id="SM00128">
    <property type="entry name" value="IPPc"/>
    <property type="match status" value="1"/>
</dbReference>
<proteinExistence type="predicted"/>
<dbReference type="AlphaFoldDB" id="A0AAE9DUW1"/>
<dbReference type="PROSITE" id="PS50238">
    <property type="entry name" value="RHOGAP"/>
    <property type="match status" value="1"/>
</dbReference>
<dbReference type="GO" id="GO:0007165">
    <property type="term" value="P:signal transduction"/>
    <property type="evidence" value="ECO:0007669"/>
    <property type="project" value="InterPro"/>
</dbReference>
<dbReference type="PANTHER" id="PTHR11200">
    <property type="entry name" value="INOSITOL 5-PHOSPHATASE"/>
    <property type="match status" value="1"/>
</dbReference>
<evidence type="ECO:0000313" key="6">
    <source>
        <dbReference type="EMBL" id="ULU10857.1"/>
    </source>
</evidence>
<evidence type="ECO:0000256" key="2">
    <source>
        <dbReference type="ARBA" id="ARBA00004580"/>
    </source>
</evidence>
<dbReference type="InterPro" id="IPR046985">
    <property type="entry name" value="IP5"/>
</dbReference>
<evidence type="ECO:0000313" key="7">
    <source>
        <dbReference type="Proteomes" id="UP000827892"/>
    </source>
</evidence>
<dbReference type="InterPro" id="IPR036691">
    <property type="entry name" value="Endo/exonu/phosph_ase_sf"/>
</dbReference>
<protein>
    <recommendedName>
        <fullName evidence="5">Rho-GAP domain-containing protein</fullName>
    </recommendedName>
</protein>